<dbReference type="Proteomes" id="UP001431186">
    <property type="component" value="Chromosome"/>
</dbReference>
<gene>
    <name evidence="3" type="ORF">ATTO_11650</name>
</gene>
<keyword evidence="4" id="KW-1185">Reference proteome</keyword>
<evidence type="ECO:0000256" key="2">
    <source>
        <dbReference type="ARBA" id="ARBA00022649"/>
    </source>
</evidence>
<dbReference type="EMBL" id="AP025285">
    <property type="protein sequence ID" value="BDC91293.1"/>
    <property type="molecule type" value="Genomic_DNA"/>
</dbReference>
<proteinExistence type="inferred from homology"/>
<dbReference type="KEGG" id="lcal:ATTO_11650"/>
<evidence type="ECO:0000313" key="3">
    <source>
        <dbReference type="EMBL" id="BDC91293.1"/>
    </source>
</evidence>
<reference evidence="3" key="1">
    <citation type="submission" date="2021-11" db="EMBL/GenBank/DDBJ databases">
        <title>Complete genome sequence of Atopobiaceae bacterium TOC12.</title>
        <authorList>
            <person name="Morinaga K."/>
            <person name="Kusada H."/>
            <person name="Tamaki H."/>
        </authorList>
    </citation>
    <scope>NUCLEOTIDE SEQUENCE</scope>
    <source>
        <strain evidence="3">TOC12</strain>
    </source>
</reference>
<dbReference type="PANTHER" id="PTHR35601:SF1">
    <property type="entry name" value="TOXIN RELE"/>
    <property type="match status" value="1"/>
</dbReference>
<comment type="similarity">
    <text evidence="1">Belongs to the RelE toxin family.</text>
</comment>
<name>A0AAU9CLE5_9ACTN</name>
<evidence type="ECO:0000256" key="1">
    <source>
        <dbReference type="ARBA" id="ARBA00006226"/>
    </source>
</evidence>
<dbReference type="AlphaFoldDB" id="A0AAU9CLE5"/>
<dbReference type="SUPFAM" id="SSF143011">
    <property type="entry name" value="RelE-like"/>
    <property type="match status" value="1"/>
</dbReference>
<organism evidence="3 4">
    <name type="scientific">Leptogranulimonas caecicola</name>
    <dbReference type="NCBI Taxonomy" id="2894156"/>
    <lineage>
        <taxon>Bacteria</taxon>
        <taxon>Bacillati</taxon>
        <taxon>Actinomycetota</taxon>
        <taxon>Coriobacteriia</taxon>
        <taxon>Coriobacteriales</taxon>
        <taxon>Kribbibacteriaceae</taxon>
        <taxon>Leptogranulimonas</taxon>
    </lineage>
</organism>
<accession>A0AAU9CLE5</accession>
<dbReference type="Gene3D" id="3.30.2310.20">
    <property type="entry name" value="RelE-like"/>
    <property type="match status" value="1"/>
</dbReference>
<evidence type="ECO:0000313" key="4">
    <source>
        <dbReference type="Proteomes" id="UP001431186"/>
    </source>
</evidence>
<sequence>MSWRVEFTKRAAKEVAAIPKKQRIMILAWIQKNLADCDNPRVVIGGKQLVGTQAGWRWRAGNYRILGRLKDEVLLIEVVRVGHRHGVYKNLPELKLQI</sequence>
<dbReference type="InterPro" id="IPR035093">
    <property type="entry name" value="RelE/ParE_toxin_dom_sf"/>
</dbReference>
<dbReference type="RefSeq" id="WP_265591332.1">
    <property type="nucleotide sequence ID" value="NZ_AP025285.1"/>
</dbReference>
<dbReference type="InterPro" id="IPR007712">
    <property type="entry name" value="RelE/ParE_toxin"/>
</dbReference>
<dbReference type="Pfam" id="PF05016">
    <property type="entry name" value="ParE_toxin"/>
    <property type="match status" value="1"/>
</dbReference>
<protein>
    <submittedName>
        <fullName evidence="3">Plasmid stabilization system protein</fullName>
    </submittedName>
</protein>
<keyword evidence="2" id="KW-1277">Toxin-antitoxin system</keyword>
<dbReference type="PANTHER" id="PTHR35601">
    <property type="entry name" value="TOXIN RELE"/>
    <property type="match status" value="1"/>
</dbReference>